<reference evidence="2" key="1">
    <citation type="submission" date="2020-10" db="EMBL/GenBank/DDBJ databases">
        <authorList>
            <person name="Gilroy R."/>
        </authorList>
    </citation>
    <scope>NUCLEOTIDE SEQUENCE</scope>
    <source>
        <strain evidence="2">CHK188-20938</strain>
    </source>
</reference>
<feature type="coiled-coil region" evidence="1">
    <location>
        <begin position="87"/>
        <end position="128"/>
    </location>
</feature>
<evidence type="ECO:0000256" key="1">
    <source>
        <dbReference type="SAM" id="Coils"/>
    </source>
</evidence>
<name>A0A9D1P2Q7_9FIRM</name>
<dbReference type="NCBIfam" id="TIGR02837">
    <property type="entry name" value="spore_II_R"/>
    <property type="match status" value="1"/>
</dbReference>
<gene>
    <name evidence="2" type="primary">spoIIR</name>
    <name evidence="2" type="ORF">IAB71_03515</name>
</gene>
<keyword evidence="1" id="KW-0175">Coiled coil</keyword>
<evidence type="ECO:0000313" key="3">
    <source>
        <dbReference type="Proteomes" id="UP000824169"/>
    </source>
</evidence>
<organism evidence="2 3">
    <name type="scientific">Candidatus Scatomonas pullistercoris</name>
    <dbReference type="NCBI Taxonomy" id="2840920"/>
    <lineage>
        <taxon>Bacteria</taxon>
        <taxon>Bacillati</taxon>
        <taxon>Bacillota</taxon>
        <taxon>Clostridia</taxon>
        <taxon>Lachnospirales</taxon>
        <taxon>Lachnospiraceae</taxon>
        <taxon>Lachnospiraceae incertae sedis</taxon>
        <taxon>Candidatus Scatomonas</taxon>
    </lineage>
</organism>
<dbReference type="Pfam" id="PF09551">
    <property type="entry name" value="Spore_II_R"/>
    <property type="match status" value="1"/>
</dbReference>
<accession>A0A9D1P2Q7</accession>
<dbReference type="EMBL" id="DVOO01000011">
    <property type="protein sequence ID" value="HIV24845.1"/>
    <property type="molecule type" value="Genomic_DNA"/>
</dbReference>
<comment type="caution">
    <text evidence="2">The sequence shown here is derived from an EMBL/GenBank/DDBJ whole genome shotgun (WGS) entry which is preliminary data.</text>
</comment>
<protein>
    <submittedName>
        <fullName evidence="2">Stage II sporulation protein R</fullName>
    </submittedName>
</protein>
<dbReference type="InterPro" id="IPR014202">
    <property type="entry name" value="Spore_II_R"/>
</dbReference>
<evidence type="ECO:0000313" key="2">
    <source>
        <dbReference type="EMBL" id="HIV24845.1"/>
    </source>
</evidence>
<proteinExistence type="predicted"/>
<sequence>MLWKKRKKRTGEAARRAAAVLGKGQFWLKNMAVMAAVTVCGAAALRAHRSWMEEKAAQQELAASVIRFHVLADSDRQRDQQVKLEVRDALLERMEKLLEGAESLETARKRLGDNLETLREEAETVVREAGSSVPVNVELTREDFPVRTYSRYRFPAGEYETLQVTLGSGEGHNWWCLIFPSLCFRDSLHPVLSEDGERKLKYVLSDETYDRILQKEKVSIGFLWF</sequence>
<dbReference type="AlphaFoldDB" id="A0A9D1P2Q7"/>
<dbReference type="Proteomes" id="UP000824169">
    <property type="component" value="Unassembled WGS sequence"/>
</dbReference>
<reference evidence="2" key="2">
    <citation type="journal article" date="2021" name="PeerJ">
        <title>Extensive microbial diversity within the chicken gut microbiome revealed by metagenomics and culture.</title>
        <authorList>
            <person name="Gilroy R."/>
            <person name="Ravi A."/>
            <person name="Getino M."/>
            <person name="Pursley I."/>
            <person name="Horton D.L."/>
            <person name="Alikhan N.F."/>
            <person name="Baker D."/>
            <person name="Gharbi K."/>
            <person name="Hall N."/>
            <person name="Watson M."/>
            <person name="Adriaenssens E.M."/>
            <person name="Foster-Nyarko E."/>
            <person name="Jarju S."/>
            <person name="Secka A."/>
            <person name="Antonio M."/>
            <person name="Oren A."/>
            <person name="Chaudhuri R.R."/>
            <person name="La Ragione R."/>
            <person name="Hildebrand F."/>
            <person name="Pallen M.J."/>
        </authorList>
    </citation>
    <scope>NUCLEOTIDE SEQUENCE</scope>
    <source>
        <strain evidence="2">CHK188-20938</strain>
    </source>
</reference>